<evidence type="ECO:0000313" key="2">
    <source>
        <dbReference type="EMBL" id="MBM9477448.1"/>
    </source>
</evidence>
<keyword evidence="1" id="KW-1133">Transmembrane helix</keyword>
<protein>
    <submittedName>
        <fullName evidence="2">DUF3159 domain-containing protein</fullName>
    </submittedName>
</protein>
<keyword evidence="1" id="KW-0472">Membrane</keyword>
<dbReference type="EMBL" id="JAERWL010000010">
    <property type="protein sequence ID" value="MBM9477448.1"/>
    <property type="molecule type" value="Genomic_DNA"/>
</dbReference>
<keyword evidence="3" id="KW-1185">Reference proteome</keyword>
<dbReference type="AlphaFoldDB" id="A0A939C178"/>
<proteinExistence type="predicted"/>
<feature type="transmembrane region" description="Helical" evidence="1">
    <location>
        <begin position="12"/>
        <end position="42"/>
    </location>
</feature>
<feature type="transmembrane region" description="Helical" evidence="1">
    <location>
        <begin position="77"/>
        <end position="102"/>
    </location>
</feature>
<dbReference type="Proteomes" id="UP000663801">
    <property type="component" value="Unassembled WGS sequence"/>
</dbReference>
<feature type="transmembrane region" description="Helical" evidence="1">
    <location>
        <begin position="54"/>
        <end position="71"/>
    </location>
</feature>
<comment type="caution">
    <text evidence="2">The sequence shown here is derived from an EMBL/GenBank/DDBJ whole genome shotgun (WGS) entry which is preliminary data.</text>
</comment>
<sequence length="195" mass="20790">MGGPMGMVDSAVPVAVFILGNTLGGLGWGIGTALGSAVVLAGIRLARRKPITQVVSGIFGVGIAAFIAYRTGSAKGFFLLGIWSSVAYGAAFALSILVRWPLVGVIWELVNSRGTAWRADRRLVRRYSLATGVWVLVFAARFFVQNFLYDQDEVGWLATARIVMGYPLWLVALGITVLLVRGHLRSRPTAAPAAG</sequence>
<evidence type="ECO:0000313" key="3">
    <source>
        <dbReference type="Proteomes" id="UP000663801"/>
    </source>
</evidence>
<feature type="transmembrane region" description="Helical" evidence="1">
    <location>
        <begin position="156"/>
        <end position="180"/>
    </location>
</feature>
<dbReference type="InterPro" id="IPR016566">
    <property type="entry name" value="UCP010219"/>
</dbReference>
<keyword evidence="1" id="KW-0812">Transmembrane</keyword>
<name>A0A939C178_9ACTN</name>
<organism evidence="2 3">
    <name type="scientific">Nakamurella flavida</name>
    <dbReference type="NCBI Taxonomy" id="363630"/>
    <lineage>
        <taxon>Bacteria</taxon>
        <taxon>Bacillati</taxon>
        <taxon>Actinomycetota</taxon>
        <taxon>Actinomycetes</taxon>
        <taxon>Nakamurellales</taxon>
        <taxon>Nakamurellaceae</taxon>
        <taxon>Nakamurella</taxon>
    </lineage>
</organism>
<evidence type="ECO:0000256" key="1">
    <source>
        <dbReference type="SAM" id="Phobius"/>
    </source>
</evidence>
<dbReference type="Pfam" id="PF11361">
    <property type="entry name" value="DUF3159"/>
    <property type="match status" value="1"/>
</dbReference>
<accession>A0A939C178</accession>
<gene>
    <name evidence="2" type="ORF">JL107_13445</name>
</gene>
<reference evidence="2" key="1">
    <citation type="submission" date="2021-01" db="EMBL/GenBank/DDBJ databases">
        <title>KCTC 19127 draft genome.</title>
        <authorList>
            <person name="An D."/>
        </authorList>
    </citation>
    <scope>NUCLEOTIDE SEQUENCE</scope>
    <source>
        <strain evidence="2">KCTC 19127</strain>
    </source>
</reference>
<feature type="transmembrane region" description="Helical" evidence="1">
    <location>
        <begin position="123"/>
        <end position="144"/>
    </location>
</feature>
<dbReference type="PIRSF" id="PIRSF010219">
    <property type="entry name" value="UCP010219"/>
    <property type="match status" value="1"/>
</dbReference>